<dbReference type="PANTHER" id="PTHR15032">
    <property type="entry name" value="N-ACYL-PHOSPHATIDYLETHANOLAMINE-HYDROLYZING PHOSPHOLIPASE D"/>
    <property type="match status" value="1"/>
</dbReference>
<keyword evidence="4" id="KW-1185">Reference proteome</keyword>
<dbReference type="InterPro" id="IPR041141">
    <property type="entry name" value="CmlA_N"/>
</dbReference>
<reference evidence="3 4" key="1">
    <citation type="submission" date="2020-02" db="EMBL/GenBank/DDBJ databases">
        <title>Acidophilic actinobacteria isolated from forest soil.</title>
        <authorList>
            <person name="Golinska P."/>
        </authorList>
    </citation>
    <scope>NUCLEOTIDE SEQUENCE [LARGE SCALE GENOMIC DNA]</scope>
    <source>
        <strain evidence="3 4">NL8</strain>
    </source>
</reference>
<sequence>MTGTGHYLAASVSPQPLVHRWYAYPHLISPLTAGFNLKHRQLAILESYLADPAFHDEAISNPSRIAGPFLDAQGVPEDKLREFQEQAVRECAPLLRFADDVGEMRALLRAEADGRPLPSLYPRLPESLRGLVELTYDDFGQASYRFFEPLLYRSEQYRRELQRISLRRAPDPAQPFIFNSPLLTDDDRVDVALPFDSPLLDELFQSRWEAVDPAALAERLGLTGSGAERFVTLYSTDAPPAPVPKPESGVRMRYLGHAGILLESAQDCVLLDPILGYRDDGHQHLTLVDLPRHIDAIVLSHAHADHVSIETLLQLRHRADVVVVPGGSAGTVLDPALDAMLRALGFQTVTALGDLQSARIGAACTVTAIPFLGEHADLAIRSKMVPLVEIGGRRFLFATDTVVLEPELHRRIPDLLEGVDAMFIGLECVGAPMSWLYGPLLAARPSRENDRRRRLAGSDAAMADTLARLTGARRVYVYAMGFEPWLRHLTGSVYDADSEQVRQTGLLLEMCAGRGVPAELLHGQGERSW</sequence>
<proteinExistence type="predicted"/>
<evidence type="ECO:0000313" key="4">
    <source>
        <dbReference type="Proteomes" id="UP000730482"/>
    </source>
</evidence>
<evidence type="ECO:0000259" key="2">
    <source>
        <dbReference type="Pfam" id="PF18456"/>
    </source>
</evidence>
<accession>A0ABS5KL52</accession>
<dbReference type="EMBL" id="JAAFYZ010000017">
    <property type="protein sequence ID" value="MBS2546755.1"/>
    <property type="molecule type" value="Genomic_DNA"/>
</dbReference>
<protein>
    <submittedName>
        <fullName evidence="3">MBL fold metallo-hydrolase</fullName>
    </submittedName>
</protein>
<dbReference type="Proteomes" id="UP000730482">
    <property type="component" value="Unassembled WGS sequence"/>
</dbReference>
<feature type="domain" description="Metallo-beta-lactamase" evidence="1">
    <location>
        <begin position="269"/>
        <end position="424"/>
    </location>
</feature>
<dbReference type="InterPro" id="IPR001279">
    <property type="entry name" value="Metallo-B-lactamas"/>
</dbReference>
<dbReference type="SUPFAM" id="SSF56281">
    <property type="entry name" value="Metallo-hydrolase/oxidoreductase"/>
    <property type="match status" value="1"/>
</dbReference>
<dbReference type="PANTHER" id="PTHR15032:SF4">
    <property type="entry name" value="N-ACYL-PHOSPHATIDYLETHANOLAMINE-HYDROLYZING PHOSPHOLIPASE D"/>
    <property type="match status" value="1"/>
</dbReference>
<dbReference type="RefSeq" id="WP_212008398.1">
    <property type="nucleotide sequence ID" value="NZ_JAAFYZ010000017.1"/>
</dbReference>
<organism evidence="3 4">
    <name type="scientific">Catenulispora pinistramenti</name>
    <dbReference type="NCBI Taxonomy" id="2705254"/>
    <lineage>
        <taxon>Bacteria</taxon>
        <taxon>Bacillati</taxon>
        <taxon>Actinomycetota</taxon>
        <taxon>Actinomycetes</taxon>
        <taxon>Catenulisporales</taxon>
        <taxon>Catenulisporaceae</taxon>
        <taxon>Catenulispora</taxon>
    </lineage>
</organism>
<name>A0ABS5KL52_9ACTN</name>
<evidence type="ECO:0000313" key="3">
    <source>
        <dbReference type="EMBL" id="MBS2546755.1"/>
    </source>
</evidence>
<comment type="caution">
    <text evidence="3">The sequence shown here is derived from an EMBL/GenBank/DDBJ whole genome shotgun (WGS) entry which is preliminary data.</text>
</comment>
<gene>
    <name evidence="3" type="ORF">KGQ19_07730</name>
</gene>
<dbReference type="Pfam" id="PF18456">
    <property type="entry name" value="CmlA_N"/>
    <property type="match status" value="1"/>
</dbReference>
<dbReference type="Gene3D" id="3.60.15.10">
    <property type="entry name" value="Ribonuclease Z/Hydroxyacylglutathione hydrolase-like"/>
    <property type="match status" value="1"/>
</dbReference>
<dbReference type="Pfam" id="PF12706">
    <property type="entry name" value="Lactamase_B_2"/>
    <property type="match status" value="1"/>
</dbReference>
<feature type="domain" description="Diiron non-heme beta-hydroxylase N-terminal" evidence="2">
    <location>
        <begin position="7"/>
        <end position="236"/>
    </location>
</feature>
<evidence type="ECO:0000259" key="1">
    <source>
        <dbReference type="Pfam" id="PF12706"/>
    </source>
</evidence>
<dbReference type="InterPro" id="IPR036866">
    <property type="entry name" value="RibonucZ/Hydroxyglut_hydro"/>
</dbReference>